<dbReference type="Pfam" id="PF05768">
    <property type="entry name" value="Glrx-like"/>
    <property type="match status" value="1"/>
</dbReference>
<protein>
    <submittedName>
        <fullName evidence="1">Thioredoxin family protein</fullName>
    </submittedName>
</protein>
<dbReference type="SUPFAM" id="SSF52833">
    <property type="entry name" value="Thioredoxin-like"/>
    <property type="match status" value="1"/>
</dbReference>
<reference evidence="2" key="1">
    <citation type="journal article" date="2019" name="Int. J. Syst. Evol. Microbiol.">
        <title>The Global Catalogue of Microorganisms (GCM) 10K type strain sequencing project: providing services to taxonomists for standard genome sequencing and annotation.</title>
        <authorList>
            <consortium name="The Broad Institute Genomics Platform"/>
            <consortium name="The Broad Institute Genome Sequencing Center for Infectious Disease"/>
            <person name="Wu L."/>
            <person name="Ma J."/>
        </authorList>
    </citation>
    <scope>NUCLEOTIDE SEQUENCE [LARGE SCALE GENOMIC DNA]</scope>
    <source>
        <strain evidence="2">JCM 32305</strain>
    </source>
</reference>
<dbReference type="InterPro" id="IPR008554">
    <property type="entry name" value="Glutaredoxin-like"/>
</dbReference>
<evidence type="ECO:0000313" key="2">
    <source>
        <dbReference type="Proteomes" id="UP000654004"/>
    </source>
</evidence>
<dbReference type="InterPro" id="IPR036249">
    <property type="entry name" value="Thioredoxin-like_sf"/>
</dbReference>
<organism evidence="1 2">
    <name type="scientific">Shewanella ulleungensis</name>
    <dbReference type="NCBI Taxonomy" id="2282699"/>
    <lineage>
        <taxon>Bacteria</taxon>
        <taxon>Pseudomonadati</taxon>
        <taxon>Pseudomonadota</taxon>
        <taxon>Gammaproteobacteria</taxon>
        <taxon>Alteromonadales</taxon>
        <taxon>Shewanellaceae</taxon>
        <taxon>Shewanella</taxon>
    </lineage>
</organism>
<keyword evidence="2" id="KW-1185">Reference proteome</keyword>
<evidence type="ECO:0000313" key="1">
    <source>
        <dbReference type="EMBL" id="GGP82118.1"/>
    </source>
</evidence>
<dbReference type="Proteomes" id="UP000654004">
    <property type="component" value="Unassembled WGS sequence"/>
</dbReference>
<accession>A0ABQ2QIF0</accession>
<comment type="caution">
    <text evidence="1">The sequence shown here is derived from an EMBL/GenBank/DDBJ whole genome shotgun (WGS) entry which is preliminary data.</text>
</comment>
<sequence>MFGYSHMPSSALPYILYHTDGCHLCDIALALVEQTDIDFQHIDICDDASLAERYGTSIPVLTHGKRELFWPFDGEQLQEFIGV</sequence>
<dbReference type="Gene3D" id="3.40.30.10">
    <property type="entry name" value="Glutaredoxin"/>
    <property type="match status" value="1"/>
</dbReference>
<gene>
    <name evidence="1" type="ORF">GCM10009410_13950</name>
</gene>
<dbReference type="EMBL" id="BMQW01000003">
    <property type="protein sequence ID" value="GGP82118.1"/>
    <property type="molecule type" value="Genomic_DNA"/>
</dbReference>
<proteinExistence type="predicted"/>
<name>A0ABQ2QIF0_9GAMM</name>